<dbReference type="AlphaFoldDB" id="A0A6M6BDD3"/>
<feature type="domain" description="GWxTD" evidence="2">
    <location>
        <begin position="246"/>
        <end position="416"/>
    </location>
</feature>
<protein>
    <submittedName>
        <fullName evidence="3">GWxTD domain-containing protein</fullName>
    </submittedName>
</protein>
<dbReference type="EMBL" id="CP053538">
    <property type="protein sequence ID" value="QJX45982.1"/>
    <property type="molecule type" value="Genomic_DNA"/>
</dbReference>
<evidence type="ECO:0000313" key="4">
    <source>
        <dbReference type="Proteomes" id="UP000501623"/>
    </source>
</evidence>
<evidence type="ECO:0000313" key="3">
    <source>
        <dbReference type="EMBL" id="QJX45982.1"/>
    </source>
</evidence>
<dbReference type="KEGG" id="hts:HMJ29_03130"/>
<dbReference type="InterPro" id="IPR030959">
    <property type="entry name" value="GWxTD_dom"/>
</dbReference>
<organism evidence="3 4">
    <name type="scientific">Hymenobacter taeanensis</name>
    <dbReference type="NCBI Taxonomy" id="2735321"/>
    <lineage>
        <taxon>Bacteria</taxon>
        <taxon>Pseudomonadati</taxon>
        <taxon>Bacteroidota</taxon>
        <taxon>Cytophagia</taxon>
        <taxon>Cytophagales</taxon>
        <taxon>Hymenobacteraceae</taxon>
        <taxon>Hymenobacter</taxon>
    </lineage>
</organism>
<gene>
    <name evidence="3" type="ORF">HMJ29_03130</name>
</gene>
<accession>A0A6M6BDD3</accession>
<evidence type="ECO:0000256" key="1">
    <source>
        <dbReference type="SAM" id="SignalP"/>
    </source>
</evidence>
<dbReference type="NCBIfam" id="TIGR04514">
    <property type="entry name" value="GWxTD_dom"/>
    <property type="match status" value="1"/>
</dbReference>
<dbReference type="Proteomes" id="UP000501623">
    <property type="component" value="Chromosome"/>
</dbReference>
<reference evidence="3 4" key="1">
    <citation type="submission" date="2020-05" db="EMBL/GenBank/DDBJ databases">
        <title>Complete genome sequence of Hymenobacter sp. TS19 in Coasted Sand Dune.</title>
        <authorList>
            <person name="Lee J.-H."/>
            <person name="Jung J.-H."/>
            <person name="Jeong S."/>
            <person name="Zhao L."/>
            <person name="Kim M.-K."/>
            <person name="Seo H.-S."/>
            <person name="Lim S."/>
        </authorList>
    </citation>
    <scope>NUCLEOTIDE SEQUENCE [LARGE SCALE GENOMIC DNA]</scope>
    <source>
        <strain evidence="3 4">TS19</strain>
    </source>
</reference>
<feature type="signal peptide" evidence="1">
    <location>
        <begin position="1"/>
        <end position="23"/>
    </location>
</feature>
<name>A0A6M6BDD3_9BACT</name>
<feature type="chain" id="PRO_5026835297" evidence="1">
    <location>
        <begin position="24"/>
        <end position="424"/>
    </location>
</feature>
<keyword evidence="4" id="KW-1185">Reference proteome</keyword>
<evidence type="ECO:0000259" key="2">
    <source>
        <dbReference type="Pfam" id="PF20094"/>
    </source>
</evidence>
<proteinExistence type="predicted"/>
<keyword evidence="1" id="KW-0732">Signal</keyword>
<dbReference type="Pfam" id="PF20094">
    <property type="entry name" value="GWxTD_dom"/>
    <property type="match status" value="1"/>
</dbReference>
<dbReference type="RefSeq" id="WP_171590118.1">
    <property type="nucleotide sequence ID" value="NZ_CP053538.1"/>
</dbReference>
<sequence length="424" mass="47405">MKAATSFLLSLVLSLSSFTALWAAPRRDFAEQYRPDRQIVVDTRREDDSLRLFLRFPGNHFRPGQVMYVAAWASYTAKQPKWQYPVQLQPGHFRQEPAGTWVDVAVPMSRVPVGQIISIQPSLVPAAASASTSKLPASGSATPPANPDYTDGALWLTITAARLHKPYILTDSLDRPLLRPYLHTGETFKIASYGPEQPLQTRRYPLSSQPALPPMSNPAAVALPRTLALTDSASFSPNQVVRLPSGLYLLKAGSSAPWSGLLVEDNSYPEITSADELIAPLTFLTTSAERKKLFDAPDPKKAVDKFWLDLAAGNQAVAKQLIRTYYGRVMKANRLFSAHKAGWLTDRGLLYLVLGPPESVYREAGQEQWVYRSDPERAATYTFRAKPSTFAPEHYELVRRPEYERLWYAAVEQWRKGITVRTGR</sequence>